<feature type="region of interest" description="Disordered" evidence="1">
    <location>
        <begin position="42"/>
        <end position="63"/>
    </location>
</feature>
<keyword evidence="3" id="KW-1185">Reference proteome</keyword>
<feature type="compositionally biased region" description="Basic and acidic residues" evidence="1">
    <location>
        <begin position="49"/>
        <end position="59"/>
    </location>
</feature>
<dbReference type="EMBL" id="JAINUG010000100">
    <property type="protein sequence ID" value="KAJ8397124.1"/>
    <property type="molecule type" value="Genomic_DNA"/>
</dbReference>
<comment type="caution">
    <text evidence="2">The sequence shown here is derived from an EMBL/GenBank/DDBJ whole genome shotgun (WGS) entry which is preliminary data.</text>
</comment>
<accession>A0AAD7WIC9</accession>
<sequence length="115" mass="12754">MEYLGPSSILALASNPAPRWCPWMNTVERLRLNNSCSLTDVPLSSPRKLHAEQTSERRVGRSTKGCIRRLEQERFPEVPTGGSSCRSKEESEIQTAKEQSSTLGRAYSEVGSRSG</sequence>
<name>A0AAD7WIC9_9TELE</name>
<feature type="compositionally biased region" description="Polar residues" evidence="1">
    <location>
        <begin position="93"/>
        <end position="103"/>
    </location>
</feature>
<dbReference type="Proteomes" id="UP001221898">
    <property type="component" value="Unassembled WGS sequence"/>
</dbReference>
<reference evidence="2" key="1">
    <citation type="journal article" date="2023" name="Science">
        <title>Genome structures resolve the early diversification of teleost fishes.</title>
        <authorList>
            <person name="Parey E."/>
            <person name="Louis A."/>
            <person name="Montfort J."/>
            <person name="Bouchez O."/>
            <person name="Roques C."/>
            <person name="Iampietro C."/>
            <person name="Lluch J."/>
            <person name="Castinel A."/>
            <person name="Donnadieu C."/>
            <person name="Desvignes T."/>
            <person name="Floi Bucao C."/>
            <person name="Jouanno E."/>
            <person name="Wen M."/>
            <person name="Mejri S."/>
            <person name="Dirks R."/>
            <person name="Jansen H."/>
            <person name="Henkel C."/>
            <person name="Chen W.J."/>
            <person name="Zahm M."/>
            <person name="Cabau C."/>
            <person name="Klopp C."/>
            <person name="Thompson A.W."/>
            <person name="Robinson-Rechavi M."/>
            <person name="Braasch I."/>
            <person name="Lecointre G."/>
            <person name="Bobe J."/>
            <person name="Postlethwait J.H."/>
            <person name="Berthelot C."/>
            <person name="Roest Crollius H."/>
            <person name="Guiguen Y."/>
        </authorList>
    </citation>
    <scope>NUCLEOTIDE SEQUENCE</scope>
    <source>
        <strain evidence="2">NC1722</strain>
    </source>
</reference>
<organism evidence="2 3">
    <name type="scientific">Aldrovandia affinis</name>
    <dbReference type="NCBI Taxonomy" id="143900"/>
    <lineage>
        <taxon>Eukaryota</taxon>
        <taxon>Metazoa</taxon>
        <taxon>Chordata</taxon>
        <taxon>Craniata</taxon>
        <taxon>Vertebrata</taxon>
        <taxon>Euteleostomi</taxon>
        <taxon>Actinopterygii</taxon>
        <taxon>Neopterygii</taxon>
        <taxon>Teleostei</taxon>
        <taxon>Notacanthiformes</taxon>
        <taxon>Halosauridae</taxon>
        <taxon>Aldrovandia</taxon>
    </lineage>
</organism>
<evidence type="ECO:0000313" key="3">
    <source>
        <dbReference type="Proteomes" id="UP001221898"/>
    </source>
</evidence>
<dbReference type="AlphaFoldDB" id="A0AAD7WIC9"/>
<evidence type="ECO:0000313" key="2">
    <source>
        <dbReference type="EMBL" id="KAJ8397124.1"/>
    </source>
</evidence>
<protein>
    <submittedName>
        <fullName evidence="2">Uncharacterized protein</fullName>
    </submittedName>
</protein>
<gene>
    <name evidence="2" type="ORF">AAFF_G00009780</name>
</gene>
<feature type="region of interest" description="Disordered" evidence="1">
    <location>
        <begin position="77"/>
        <end position="115"/>
    </location>
</feature>
<evidence type="ECO:0000256" key="1">
    <source>
        <dbReference type="SAM" id="MobiDB-lite"/>
    </source>
</evidence>
<proteinExistence type="predicted"/>